<dbReference type="EMBL" id="MU863891">
    <property type="protein sequence ID" value="KAK4203192.1"/>
    <property type="molecule type" value="Genomic_DNA"/>
</dbReference>
<comment type="caution">
    <text evidence="5">The sequence shown here is derived from an EMBL/GenBank/DDBJ whole genome shotgun (WGS) entry which is preliminary data.</text>
</comment>
<evidence type="ECO:0000256" key="1">
    <source>
        <dbReference type="ARBA" id="ARBA00006484"/>
    </source>
</evidence>
<evidence type="ECO:0000256" key="2">
    <source>
        <dbReference type="ARBA" id="ARBA00022857"/>
    </source>
</evidence>
<dbReference type="PRINTS" id="PR00081">
    <property type="entry name" value="GDHRDH"/>
</dbReference>
<dbReference type="GO" id="GO:0016616">
    <property type="term" value="F:oxidoreductase activity, acting on the CH-OH group of donors, NAD or NADP as acceptor"/>
    <property type="evidence" value="ECO:0007669"/>
    <property type="project" value="TreeGrafter"/>
</dbReference>
<evidence type="ECO:0000256" key="3">
    <source>
        <dbReference type="ARBA" id="ARBA00023002"/>
    </source>
</evidence>
<dbReference type="Pfam" id="PF00106">
    <property type="entry name" value="adh_short"/>
    <property type="match status" value="1"/>
</dbReference>
<gene>
    <name evidence="5" type="ORF">QBC40DRAFT_318623</name>
</gene>
<dbReference type="GO" id="GO:0005737">
    <property type="term" value="C:cytoplasm"/>
    <property type="evidence" value="ECO:0007669"/>
    <property type="project" value="TreeGrafter"/>
</dbReference>
<reference evidence="5" key="2">
    <citation type="submission" date="2023-05" db="EMBL/GenBank/DDBJ databases">
        <authorList>
            <consortium name="Lawrence Berkeley National Laboratory"/>
            <person name="Steindorff A."/>
            <person name="Hensen N."/>
            <person name="Bonometti L."/>
            <person name="Westerberg I."/>
            <person name="Brannstrom I.O."/>
            <person name="Guillou S."/>
            <person name="Cros-Aarteil S."/>
            <person name="Calhoun S."/>
            <person name="Haridas S."/>
            <person name="Kuo A."/>
            <person name="Mondo S."/>
            <person name="Pangilinan J."/>
            <person name="Riley R."/>
            <person name="Labutti K."/>
            <person name="Andreopoulos B."/>
            <person name="Lipzen A."/>
            <person name="Chen C."/>
            <person name="Yanf M."/>
            <person name="Daum C."/>
            <person name="Ng V."/>
            <person name="Clum A."/>
            <person name="Ohm R."/>
            <person name="Martin F."/>
            <person name="Silar P."/>
            <person name="Natvig D."/>
            <person name="Lalanne C."/>
            <person name="Gautier V."/>
            <person name="Ament-Velasquez S.L."/>
            <person name="Kruys A."/>
            <person name="Hutchinson M.I."/>
            <person name="Powell A.J."/>
            <person name="Barry K."/>
            <person name="Miller A.N."/>
            <person name="Grigoriev I.V."/>
            <person name="Debuchy R."/>
            <person name="Gladieux P."/>
            <person name="Thoren M.H."/>
            <person name="Johannesson H."/>
        </authorList>
    </citation>
    <scope>NUCLEOTIDE SEQUENCE</scope>
    <source>
        <strain evidence="5">CBS 315.58</strain>
    </source>
</reference>
<evidence type="ECO:0000256" key="4">
    <source>
        <dbReference type="RuleBase" id="RU000363"/>
    </source>
</evidence>
<keyword evidence="6" id="KW-1185">Reference proteome</keyword>
<evidence type="ECO:0000313" key="6">
    <source>
        <dbReference type="Proteomes" id="UP001303160"/>
    </source>
</evidence>
<sequence length="276" mass="29180">MPNIIITGGSSGIGLSIAKYFASSSASPTRIAILDINATIGSSVVSSLAADYPNTVILFKKCDVSSWEEQAQVFKDLYDNEFEGKIDIVVANAGVSERGYTTLVEQETGGEGPSKPDLSVLDINLSGVIYSVKLGIYYMDLKPAAEAERGLIICTASNAGLYALATAPLYAASKFGVVGLVRSAALLVEGKKIRINALAPAVVETNIAPKELYRGMVVTPMETLIRAVDGFVKAGMEVTGQVAEVHGGKVTVREAHGFVDEDTERNLGQFRGLGWA</sequence>
<dbReference type="PROSITE" id="PS00061">
    <property type="entry name" value="ADH_SHORT"/>
    <property type="match status" value="1"/>
</dbReference>
<dbReference type="InterPro" id="IPR036291">
    <property type="entry name" value="NAD(P)-bd_dom_sf"/>
</dbReference>
<organism evidence="5 6">
    <name type="scientific">Triangularia verruculosa</name>
    <dbReference type="NCBI Taxonomy" id="2587418"/>
    <lineage>
        <taxon>Eukaryota</taxon>
        <taxon>Fungi</taxon>
        <taxon>Dikarya</taxon>
        <taxon>Ascomycota</taxon>
        <taxon>Pezizomycotina</taxon>
        <taxon>Sordariomycetes</taxon>
        <taxon>Sordariomycetidae</taxon>
        <taxon>Sordariales</taxon>
        <taxon>Podosporaceae</taxon>
        <taxon>Triangularia</taxon>
    </lineage>
</organism>
<dbReference type="Gene3D" id="3.40.50.720">
    <property type="entry name" value="NAD(P)-binding Rossmann-like Domain"/>
    <property type="match status" value="1"/>
</dbReference>
<dbReference type="PANTHER" id="PTHR44229:SF4">
    <property type="entry name" value="15-HYDROXYPROSTAGLANDIN DEHYDROGENASE [NAD(+)]"/>
    <property type="match status" value="1"/>
</dbReference>
<reference evidence="5" key="1">
    <citation type="journal article" date="2023" name="Mol. Phylogenet. Evol.">
        <title>Genome-scale phylogeny and comparative genomics of the fungal order Sordariales.</title>
        <authorList>
            <person name="Hensen N."/>
            <person name="Bonometti L."/>
            <person name="Westerberg I."/>
            <person name="Brannstrom I.O."/>
            <person name="Guillou S."/>
            <person name="Cros-Aarteil S."/>
            <person name="Calhoun S."/>
            <person name="Haridas S."/>
            <person name="Kuo A."/>
            <person name="Mondo S."/>
            <person name="Pangilinan J."/>
            <person name="Riley R."/>
            <person name="LaButti K."/>
            <person name="Andreopoulos B."/>
            <person name="Lipzen A."/>
            <person name="Chen C."/>
            <person name="Yan M."/>
            <person name="Daum C."/>
            <person name="Ng V."/>
            <person name="Clum A."/>
            <person name="Steindorff A."/>
            <person name="Ohm R.A."/>
            <person name="Martin F."/>
            <person name="Silar P."/>
            <person name="Natvig D.O."/>
            <person name="Lalanne C."/>
            <person name="Gautier V."/>
            <person name="Ament-Velasquez S.L."/>
            <person name="Kruys A."/>
            <person name="Hutchinson M.I."/>
            <person name="Powell A.J."/>
            <person name="Barry K."/>
            <person name="Miller A.N."/>
            <person name="Grigoriev I.V."/>
            <person name="Debuchy R."/>
            <person name="Gladieux P."/>
            <person name="Hiltunen Thoren M."/>
            <person name="Johannesson H."/>
        </authorList>
    </citation>
    <scope>NUCLEOTIDE SEQUENCE</scope>
    <source>
        <strain evidence="5">CBS 315.58</strain>
    </source>
</reference>
<dbReference type="InterPro" id="IPR002347">
    <property type="entry name" value="SDR_fam"/>
</dbReference>
<dbReference type="InterPro" id="IPR020904">
    <property type="entry name" value="Sc_DH/Rdtase_CS"/>
</dbReference>
<dbReference type="SUPFAM" id="SSF51735">
    <property type="entry name" value="NAD(P)-binding Rossmann-fold domains"/>
    <property type="match status" value="1"/>
</dbReference>
<dbReference type="PANTHER" id="PTHR44229">
    <property type="entry name" value="15-HYDROXYPROSTAGLANDIN DEHYDROGENASE [NAD(+)]"/>
    <property type="match status" value="1"/>
</dbReference>
<proteinExistence type="inferred from homology"/>
<dbReference type="Proteomes" id="UP001303160">
    <property type="component" value="Unassembled WGS sequence"/>
</dbReference>
<name>A0AAN6XRD3_9PEZI</name>
<protein>
    <submittedName>
        <fullName evidence="5">Uncharacterized protein</fullName>
    </submittedName>
</protein>
<comment type="similarity">
    <text evidence="1 4">Belongs to the short-chain dehydrogenases/reductases (SDR) family.</text>
</comment>
<accession>A0AAN6XRD3</accession>
<evidence type="ECO:0000313" key="5">
    <source>
        <dbReference type="EMBL" id="KAK4203192.1"/>
    </source>
</evidence>
<dbReference type="PRINTS" id="PR00080">
    <property type="entry name" value="SDRFAMILY"/>
</dbReference>
<dbReference type="AlphaFoldDB" id="A0AAN6XRD3"/>
<keyword evidence="2" id="KW-0521">NADP</keyword>
<keyword evidence="3" id="KW-0560">Oxidoreductase</keyword>